<dbReference type="NCBIfam" id="TIGR00254">
    <property type="entry name" value="GGDEF"/>
    <property type="match status" value="1"/>
</dbReference>
<dbReference type="PROSITE" id="PS50887">
    <property type="entry name" value="GGDEF"/>
    <property type="match status" value="1"/>
</dbReference>
<dbReference type="Pfam" id="PF00990">
    <property type="entry name" value="GGDEF"/>
    <property type="match status" value="1"/>
</dbReference>
<dbReference type="SMART" id="SM00267">
    <property type="entry name" value="GGDEF"/>
    <property type="match status" value="1"/>
</dbReference>
<dbReference type="CDD" id="cd01949">
    <property type="entry name" value="GGDEF"/>
    <property type="match status" value="1"/>
</dbReference>
<dbReference type="Pfam" id="PF13426">
    <property type="entry name" value="PAS_9"/>
    <property type="match status" value="1"/>
</dbReference>
<dbReference type="InterPro" id="IPR000014">
    <property type="entry name" value="PAS"/>
</dbReference>
<keyword evidence="6" id="KW-1185">Reference proteome</keyword>
<evidence type="ECO:0000313" key="6">
    <source>
        <dbReference type="Proteomes" id="UP001501734"/>
    </source>
</evidence>
<dbReference type="SUPFAM" id="SSF55073">
    <property type="entry name" value="Nucleotide cyclase"/>
    <property type="match status" value="1"/>
</dbReference>
<proteinExistence type="predicted"/>
<dbReference type="Gene3D" id="3.20.20.450">
    <property type="entry name" value="EAL domain"/>
    <property type="match status" value="1"/>
</dbReference>
<protein>
    <recommendedName>
        <fullName evidence="7">EAL domain-containing protein</fullName>
    </recommendedName>
</protein>
<comment type="caution">
    <text evidence="5">The sequence shown here is derived from an EMBL/GenBank/DDBJ whole genome shotgun (WGS) entry which is preliminary data.</text>
</comment>
<feature type="domain" description="EAL" evidence="3">
    <location>
        <begin position="467"/>
        <end position="721"/>
    </location>
</feature>
<evidence type="ECO:0000259" key="2">
    <source>
        <dbReference type="PROSITE" id="PS50113"/>
    </source>
</evidence>
<dbReference type="PROSITE" id="PS50113">
    <property type="entry name" value="PAC"/>
    <property type="match status" value="1"/>
</dbReference>
<dbReference type="InterPro" id="IPR000160">
    <property type="entry name" value="GGDEF_dom"/>
</dbReference>
<evidence type="ECO:0000259" key="1">
    <source>
        <dbReference type="PROSITE" id="PS50112"/>
    </source>
</evidence>
<evidence type="ECO:0000259" key="4">
    <source>
        <dbReference type="PROSITE" id="PS50887"/>
    </source>
</evidence>
<dbReference type="InterPro" id="IPR043128">
    <property type="entry name" value="Rev_trsase/Diguanyl_cyclase"/>
</dbReference>
<dbReference type="Gene3D" id="3.30.450.20">
    <property type="entry name" value="PAS domain"/>
    <property type="match status" value="1"/>
</dbReference>
<dbReference type="SUPFAM" id="SSF141868">
    <property type="entry name" value="EAL domain-like"/>
    <property type="match status" value="1"/>
</dbReference>
<name>A0ABP7W4U3_9BACI</name>
<feature type="domain" description="PAS" evidence="1">
    <location>
        <begin position="62"/>
        <end position="98"/>
    </location>
</feature>
<dbReference type="InterPro" id="IPR035965">
    <property type="entry name" value="PAS-like_dom_sf"/>
</dbReference>
<sequence>MTLNRIGNFDIYNKINQLIDAIERQPTDELKTETIKDLYEYINTHVHLPNPIVEQMSNTFQVLVMDDEGYITYIDNQFCEKIGYQKEELLQHHYRILHAGVHQPHFYQEMWDTIRLGKTWTGDICTQAKSGEIFWFRTTIIPIADDLGNYTSYLVFRTDISDVKYVDKHLIESLEGDYRKLFSQLMNLTFRVQQHKETGKYRFRLFEGKLAQKIKVTTEQLKYKYIEDVFFSNDTTKITTHFEQAFTGSEVIFKHRIEQLTLYTMLSPVFENDEVIEVVGSSVDISSLERAEAKVEQLAYYDTLTKLPNRAKLRDDLKVAVQHGEERPFAVLYCDIDRLKYINDTLGEAIGDQVIEIISKRIQSVIGEKGSVYRYGGDEFCLILELSVQGVKQVSEQMLTQIKQPISIQGHEFFVTSSIGISYYGVDAWNEKELINHASIAVHYCKLNGRNSRLFYTIKMDEMYQEVILLESDIRKALKYDEFSLHYQPKLNVITGEVTGLEALIRWTHPKKGPISPATFIPIAEETGVITQIGEWVIREACQQHYTWVNQGFDPIRIAVNVSAIELQRPDFVNQVMEIIQETKMDPKYLEIEITENSVMENTEDCIETMNTLRGMGITFSIDDFGTGYSSFGYLKKFPINYLKIDQSFIRSSLTEQSSAEIVKAMIQLAHTFGLKVVAEGVEEKEILHLLQENQCDYYQGYYFSKPVPACELESVIFGKMA</sequence>
<dbReference type="InterPro" id="IPR029787">
    <property type="entry name" value="Nucleotide_cyclase"/>
</dbReference>
<evidence type="ECO:0008006" key="7">
    <source>
        <dbReference type="Google" id="ProtNLM"/>
    </source>
</evidence>
<dbReference type="CDD" id="cd00130">
    <property type="entry name" value="PAS"/>
    <property type="match status" value="1"/>
</dbReference>
<dbReference type="Pfam" id="PF00563">
    <property type="entry name" value="EAL"/>
    <property type="match status" value="1"/>
</dbReference>
<gene>
    <name evidence="5" type="ORF">GCM10022410_26030</name>
</gene>
<evidence type="ECO:0000259" key="3">
    <source>
        <dbReference type="PROSITE" id="PS50883"/>
    </source>
</evidence>
<dbReference type="InterPro" id="IPR052155">
    <property type="entry name" value="Biofilm_reg_signaling"/>
</dbReference>
<feature type="domain" description="GGDEF" evidence="4">
    <location>
        <begin position="327"/>
        <end position="458"/>
    </location>
</feature>
<dbReference type="PROSITE" id="PS50112">
    <property type="entry name" value="PAS"/>
    <property type="match status" value="1"/>
</dbReference>
<dbReference type="PROSITE" id="PS50883">
    <property type="entry name" value="EAL"/>
    <property type="match status" value="1"/>
</dbReference>
<dbReference type="SUPFAM" id="SSF55785">
    <property type="entry name" value="PYP-like sensor domain (PAS domain)"/>
    <property type="match status" value="1"/>
</dbReference>
<dbReference type="EMBL" id="BAABDL010000156">
    <property type="protein sequence ID" value="GAA4081079.1"/>
    <property type="molecule type" value="Genomic_DNA"/>
</dbReference>
<evidence type="ECO:0000313" key="5">
    <source>
        <dbReference type="EMBL" id="GAA4081079.1"/>
    </source>
</evidence>
<dbReference type="RefSeq" id="WP_344914165.1">
    <property type="nucleotide sequence ID" value="NZ_BAABDL010000156.1"/>
</dbReference>
<organism evidence="5 6">
    <name type="scientific">Amphibacillus indicireducens</name>
    <dbReference type="NCBI Taxonomy" id="1076330"/>
    <lineage>
        <taxon>Bacteria</taxon>
        <taxon>Bacillati</taxon>
        <taxon>Bacillota</taxon>
        <taxon>Bacilli</taxon>
        <taxon>Bacillales</taxon>
        <taxon>Bacillaceae</taxon>
        <taxon>Amphibacillus</taxon>
    </lineage>
</organism>
<feature type="domain" description="PAC" evidence="2">
    <location>
        <begin position="120"/>
        <end position="172"/>
    </location>
</feature>
<dbReference type="NCBIfam" id="TIGR00229">
    <property type="entry name" value="sensory_box"/>
    <property type="match status" value="1"/>
</dbReference>
<dbReference type="InterPro" id="IPR001633">
    <property type="entry name" value="EAL_dom"/>
</dbReference>
<reference evidence="6" key="1">
    <citation type="journal article" date="2019" name="Int. J. Syst. Evol. Microbiol.">
        <title>The Global Catalogue of Microorganisms (GCM) 10K type strain sequencing project: providing services to taxonomists for standard genome sequencing and annotation.</title>
        <authorList>
            <consortium name="The Broad Institute Genomics Platform"/>
            <consortium name="The Broad Institute Genome Sequencing Center for Infectious Disease"/>
            <person name="Wu L."/>
            <person name="Ma J."/>
        </authorList>
    </citation>
    <scope>NUCLEOTIDE SEQUENCE [LARGE SCALE GENOMIC DNA]</scope>
    <source>
        <strain evidence="6">JCM 17250</strain>
    </source>
</reference>
<dbReference type="InterPro" id="IPR000700">
    <property type="entry name" value="PAS-assoc_C"/>
</dbReference>
<dbReference type="InterPro" id="IPR035919">
    <property type="entry name" value="EAL_sf"/>
</dbReference>
<accession>A0ABP7W4U3</accession>
<dbReference type="Proteomes" id="UP001501734">
    <property type="component" value="Unassembled WGS sequence"/>
</dbReference>
<dbReference type="PANTHER" id="PTHR44757">
    <property type="entry name" value="DIGUANYLATE CYCLASE DGCP"/>
    <property type="match status" value="1"/>
</dbReference>
<dbReference type="CDD" id="cd01948">
    <property type="entry name" value="EAL"/>
    <property type="match status" value="1"/>
</dbReference>
<dbReference type="PANTHER" id="PTHR44757:SF2">
    <property type="entry name" value="BIOFILM ARCHITECTURE MAINTENANCE PROTEIN MBAA"/>
    <property type="match status" value="1"/>
</dbReference>
<dbReference type="Gene3D" id="3.30.70.270">
    <property type="match status" value="1"/>
</dbReference>
<dbReference type="SMART" id="SM00052">
    <property type="entry name" value="EAL"/>
    <property type="match status" value="1"/>
</dbReference>